<keyword evidence="7 16" id="KW-0732">Signal</keyword>
<dbReference type="GeneID" id="41967705"/>
<evidence type="ECO:0000256" key="9">
    <source>
        <dbReference type="ARBA" id="ARBA00023024"/>
    </source>
</evidence>
<evidence type="ECO:0000256" key="10">
    <source>
        <dbReference type="ARBA" id="ARBA00023180"/>
    </source>
</evidence>
<evidence type="ECO:0000256" key="11">
    <source>
        <dbReference type="ARBA" id="ARBA00023277"/>
    </source>
</evidence>
<feature type="chain" id="PRO_5021403262" description="chitinase" evidence="16">
    <location>
        <begin position="17"/>
        <end position="1596"/>
    </location>
</feature>
<dbReference type="InterPro" id="IPR018371">
    <property type="entry name" value="Chitin-binding_1_CS"/>
</dbReference>
<evidence type="ECO:0000256" key="8">
    <source>
        <dbReference type="ARBA" id="ARBA00022801"/>
    </source>
</evidence>
<evidence type="ECO:0000256" key="15">
    <source>
        <dbReference type="RuleBase" id="RU000489"/>
    </source>
</evidence>
<keyword evidence="8 15" id="KW-0378">Hydrolase</keyword>
<evidence type="ECO:0000256" key="4">
    <source>
        <dbReference type="ARBA" id="ARBA00012729"/>
    </source>
</evidence>
<dbReference type="Gene3D" id="3.20.20.80">
    <property type="entry name" value="Glycosidases"/>
    <property type="match status" value="1"/>
</dbReference>
<comment type="caution">
    <text evidence="20">The sequence shown here is derived from an EMBL/GenBank/DDBJ whole genome shotgun (WGS) entry which is preliminary data.</text>
</comment>
<dbReference type="PROSITE" id="PS51910">
    <property type="entry name" value="GH18_2"/>
    <property type="match status" value="1"/>
</dbReference>
<dbReference type="EMBL" id="SKBQ01000001">
    <property type="protein sequence ID" value="TPX15924.1"/>
    <property type="molecule type" value="Genomic_DNA"/>
</dbReference>
<dbReference type="PROSITE" id="PS50405">
    <property type="entry name" value="GST_CTER"/>
    <property type="match status" value="1"/>
</dbReference>
<dbReference type="RefSeq" id="XP_030997635.1">
    <property type="nucleotide sequence ID" value="XM_031136784.1"/>
</dbReference>
<dbReference type="PANTHER" id="PTHR11177:SF397">
    <property type="entry name" value="CHITINASE"/>
    <property type="match status" value="1"/>
</dbReference>
<feature type="domain" description="GST C-terminal" evidence="17">
    <location>
        <begin position="1430"/>
        <end position="1563"/>
    </location>
</feature>
<dbReference type="PROSITE" id="PS50941">
    <property type="entry name" value="CHIT_BIND_I_2"/>
    <property type="match status" value="1"/>
</dbReference>
<keyword evidence="14" id="KW-1015">Disulfide bond</keyword>
<feature type="signal peptide" evidence="16">
    <location>
        <begin position="1"/>
        <end position="16"/>
    </location>
</feature>
<dbReference type="InterPro" id="IPR011583">
    <property type="entry name" value="Chitinase_II/V-like_cat"/>
</dbReference>
<keyword evidence="6 14" id="KW-0147">Chitin-binding</keyword>
<dbReference type="InterPro" id="IPR036861">
    <property type="entry name" value="Endochitinase-like_sf"/>
</dbReference>
<evidence type="ECO:0000256" key="7">
    <source>
        <dbReference type="ARBA" id="ARBA00022729"/>
    </source>
</evidence>
<dbReference type="OrthoDB" id="73875at2759"/>
<dbReference type="EC" id="3.2.1.14" evidence="4"/>
<evidence type="ECO:0000259" key="19">
    <source>
        <dbReference type="PROSITE" id="PS51910"/>
    </source>
</evidence>
<dbReference type="Proteomes" id="UP000319257">
    <property type="component" value="Unassembled WGS sequence"/>
</dbReference>
<dbReference type="InterPro" id="IPR047047">
    <property type="entry name" value="GST_Omega-like_C"/>
</dbReference>
<dbReference type="InterPro" id="IPR029070">
    <property type="entry name" value="Chitinase_insertion_sf"/>
</dbReference>
<feature type="domain" description="GH18" evidence="19">
    <location>
        <begin position="144"/>
        <end position="506"/>
    </location>
</feature>
<comment type="caution">
    <text evidence="14">Lacks conserved residue(s) required for the propagation of feature annotation.</text>
</comment>
<dbReference type="SUPFAM" id="SSF57016">
    <property type="entry name" value="Plant lectins/antimicrobial peptides"/>
    <property type="match status" value="1"/>
</dbReference>
<evidence type="ECO:0000256" key="1">
    <source>
        <dbReference type="ARBA" id="ARBA00000822"/>
    </source>
</evidence>
<gene>
    <name evidence="20" type="ORF">E0L32_000258</name>
</gene>
<sequence>MFFSLLLLFLAGLGEAQHRDAPTVWNESMSDTKPVDFSLFRRLDKGRCDKDNPCTGGECCYGPSGFCGIDEEHCTKPGCISNCDKRAECGAWATEPGTECPLRVCCSKAGYCGVTDDFCNTGKGCQSNCPQPGSTGLNTGDVTNIVIGYYESWAPYKRGACPKRDPSWIKTDSITHLNVAFAYILPESFDIVPIDQSSDEIFEQIMQLKENAPGLKIWLSLGGWTYSDNGTTTQPVWGDLASSPQKRSKFIVSLVKFMTTFGFDGVDLDWEYPGAPDRGGQKRDTANYVSLLQDIRTWWTAQSNGWGLSFTAPTSYWYLRWFDIENMAKHVDWVNLMTYDLHGSWDSPEDQIGSFVYSHTNMTEITAALDLFWRNNVPANKINLGIGFYGRSYTLADPSCTLPGCPFTEGGRAGSCSGQSGILSYDEITDYAETYNVKSVYDKDAAAMYFAFDKDQWVSYDNAQTIKEKVDYANKNGLLGLFVWALDLDNDKYEALAALLDTKGGLGAFREQNGVGPSDSVDWQPSDGACHLSACGTNSGCSGSYMSVGAKIRCDNENEHRWVCCPRDNAPDAKSCRWRASLESWADQKAAACTDSCLSDELLVAQSKWYIEEKWGDKKCTSGFAQYCCETTTNAQKACGKMDGKCIGIKDGKPDGDDPCKADGRVFVTYSQDTCPDGSWRPWCCESDYDASSCGWQGPDGDEQPSTDCENAKYCPGKVNLGDSKKGGGTDCMHKYYNPAVGPWYGLSHPAPYPRAFCCNIGDQVIYKKKAPVPLAWLFPDPVPDSDKQDFELDIESDINADQDPNENGFGFVMMTGPAKDLASLDKRDGSHWELYDCPDRDTIEEDHRITVRATCTDDSPDSNCHKLFIGGVSDTVVEMPHHCGIGRYAMAVSMEPAQNQTVPKKLVKRLVKRGANLQRTPTIYDFTFDYGFERLHGRSSNDVQIRIDYSEDPGYWKAFVNNDPHNDPEKSLRKRDQILNDMELEVQRNHGGSWRRYAEHKYRKDKRETPPERMEEFNKRYYEGFTGDFFDAQDWLNQKEFNQEVELGSHHITSHFPFYLFNEHLQCSLAGVPYTAYFMAWADLHVDIQTSAQLTLIGRLNDLNSWKQSHVLVRNKGSIQAGLHLEAQAQLRFSTGRLELFGLANFAGAFNVPGIVTIGPNLRITGELVGTFTVHTQAHYNLELPSWDYTQRYPNPNNDILSGLTTTSHMDGIPGAAPEPGKPGFYADAGVEGDISLKITPLVEFGIRWNKKYKVQDTSISLQLATYATLFGSAGVSTTSAAEVCYGVMCGAELFAQLEGPSIFGVNPNRRWSFYRRDSHRTLIVRAIKRLEGVIGLCVCEMGDGGWHLPDNEDLSDPLHDVKTVRELYLKVNPKYEGRFTVPVLWDTQTATIVNNESVDIIKMFYSEFDHLLPESDREANRPGGGFYPERLRKDIEEINDWVYDTVNNGVYKCGFAFTQSGYEENVVKVFDSLDRLERILEDKSFLLGDHITDADVRLFPTIVRFDIAYGPIFMCNLWTIRHDYPNLHLWLRRLYWDQSDRTHWGFCSTTQDWIARYKEGYAQARVRVLGIEGPLIVPKGPRVLIHKLGDNEKL</sequence>
<comment type="similarity">
    <text evidence="3">Belongs to the glycosyl hydrolase 18 family. Chitinase class V subfamily.</text>
</comment>
<dbReference type="PROSITE" id="PS01095">
    <property type="entry name" value="GH18_1"/>
    <property type="match status" value="1"/>
</dbReference>
<dbReference type="GO" id="GO:0006032">
    <property type="term" value="P:chitin catabolic process"/>
    <property type="evidence" value="ECO:0007669"/>
    <property type="project" value="UniProtKB-KW"/>
</dbReference>
<feature type="disulfide bond" evidence="14">
    <location>
        <begin position="125"/>
        <end position="129"/>
    </location>
</feature>
<dbReference type="Gene3D" id="3.40.30.10">
    <property type="entry name" value="Glutaredoxin"/>
    <property type="match status" value="1"/>
</dbReference>
<dbReference type="GO" id="GO:0005576">
    <property type="term" value="C:extracellular region"/>
    <property type="evidence" value="ECO:0007669"/>
    <property type="project" value="UniProtKB-SubCell"/>
</dbReference>
<dbReference type="Pfam" id="PF00187">
    <property type="entry name" value="Chitin_bind_1"/>
    <property type="match status" value="1"/>
</dbReference>
<dbReference type="GO" id="GO:0008061">
    <property type="term" value="F:chitin binding"/>
    <property type="evidence" value="ECO:0007669"/>
    <property type="project" value="UniProtKB-UniRule"/>
</dbReference>
<organism evidence="20 21">
    <name type="scientific">Thyridium curvatum</name>
    <dbReference type="NCBI Taxonomy" id="1093900"/>
    <lineage>
        <taxon>Eukaryota</taxon>
        <taxon>Fungi</taxon>
        <taxon>Dikarya</taxon>
        <taxon>Ascomycota</taxon>
        <taxon>Pezizomycotina</taxon>
        <taxon>Sordariomycetes</taxon>
        <taxon>Sordariomycetidae</taxon>
        <taxon>Thyridiales</taxon>
        <taxon>Thyridiaceae</taxon>
        <taxon>Thyridium</taxon>
    </lineage>
</organism>
<dbReference type="InterPro" id="IPR001579">
    <property type="entry name" value="Glyco_hydro_18_chit_AS"/>
</dbReference>
<dbReference type="SUPFAM" id="SSF47616">
    <property type="entry name" value="GST C-terminal domain-like"/>
    <property type="match status" value="1"/>
</dbReference>
<feature type="domain" description="Chitin-binding type-1" evidence="18">
    <location>
        <begin position="86"/>
        <end position="131"/>
    </location>
</feature>
<dbReference type="SUPFAM" id="SSF51445">
    <property type="entry name" value="(Trans)glycosidases"/>
    <property type="match status" value="1"/>
</dbReference>
<dbReference type="CDD" id="cd03190">
    <property type="entry name" value="GST_C_Omega_like"/>
    <property type="match status" value="1"/>
</dbReference>
<feature type="disulfide bond" evidence="14">
    <location>
        <begin position="105"/>
        <end position="119"/>
    </location>
</feature>
<evidence type="ECO:0000313" key="20">
    <source>
        <dbReference type="EMBL" id="TPX15924.1"/>
    </source>
</evidence>
<dbReference type="InterPro" id="IPR010987">
    <property type="entry name" value="Glutathione-S-Trfase_C-like"/>
</dbReference>
<protein>
    <recommendedName>
        <fullName evidence="4">chitinase</fullName>
        <ecNumber evidence="4">3.2.1.14</ecNumber>
    </recommendedName>
</protein>
<dbReference type="SMART" id="SM00636">
    <property type="entry name" value="Glyco_18"/>
    <property type="match status" value="1"/>
</dbReference>
<dbReference type="SUPFAM" id="SSF54556">
    <property type="entry name" value="Chitinase insertion domain"/>
    <property type="match status" value="1"/>
</dbReference>
<dbReference type="CDD" id="cd00035">
    <property type="entry name" value="ChtBD1"/>
    <property type="match status" value="1"/>
</dbReference>
<dbReference type="PROSITE" id="PS00026">
    <property type="entry name" value="CHIT_BIND_I_1"/>
    <property type="match status" value="1"/>
</dbReference>
<reference evidence="20 21" key="1">
    <citation type="submission" date="2019-06" db="EMBL/GenBank/DDBJ databases">
        <title>Draft genome sequence of the filamentous fungus Phialemoniopsis curvata isolated from diesel fuel.</title>
        <authorList>
            <person name="Varaljay V.A."/>
            <person name="Lyon W.J."/>
            <person name="Crouch A.L."/>
            <person name="Drake C.E."/>
            <person name="Hollomon J.M."/>
            <person name="Nadeau L.J."/>
            <person name="Nunn H.S."/>
            <person name="Stevenson B.S."/>
            <person name="Bojanowski C.L."/>
            <person name="Crookes-Goodson W.J."/>
        </authorList>
    </citation>
    <scope>NUCLEOTIDE SEQUENCE [LARGE SCALE GENOMIC DNA]</scope>
    <source>
        <strain evidence="20 21">D216</strain>
    </source>
</reference>
<evidence type="ECO:0000256" key="16">
    <source>
        <dbReference type="SAM" id="SignalP"/>
    </source>
</evidence>
<dbReference type="InterPro" id="IPR050314">
    <property type="entry name" value="Glycosyl_Hydrlase_18"/>
</dbReference>
<feature type="disulfide bond" evidence="14">
    <location>
        <begin position="100"/>
        <end position="112"/>
    </location>
</feature>
<proteinExistence type="inferred from homology"/>
<evidence type="ECO:0000256" key="13">
    <source>
        <dbReference type="ARBA" id="ARBA00023326"/>
    </source>
</evidence>
<evidence type="ECO:0000256" key="14">
    <source>
        <dbReference type="PROSITE-ProRule" id="PRU00261"/>
    </source>
</evidence>
<evidence type="ECO:0000259" key="17">
    <source>
        <dbReference type="PROSITE" id="PS50405"/>
    </source>
</evidence>
<keyword evidence="9" id="KW-0146">Chitin degradation</keyword>
<name>A0A507BBB9_9PEZI</name>
<dbReference type="SMART" id="SM00270">
    <property type="entry name" value="ChtBD1"/>
    <property type="match status" value="2"/>
</dbReference>
<keyword evidence="5" id="KW-0964">Secreted</keyword>
<dbReference type="GO" id="GO:0008843">
    <property type="term" value="F:endochitinase activity"/>
    <property type="evidence" value="ECO:0007669"/>
    <property type="project" value="UniProtKB-EC"/>
</dbReference>
<dbReference type="Pfam" id="PF00704">
    <property type="entry name" value="Glyco_hydro_18"/>
    <property type="match status" value="1"/>
</dbReference>
<dbReference type="FunFam" id="3.10.50.10:FF:000003">
    <property type="entry name" value="Class V chitinase CHIT5b"/>
    <property type="match status" value="1"/>
</dbReference>
<accession>A0A507BBB9</accession>
<evidence type="ECO:0000313" key="21">
    <source>
        <dbReference type="Proteomes" id="UP000319257"/>
    </source>
</evidence>
<keyword evidence="10" id="KW-0325">Glycoprotein</keyword>
<dbReference type="Gene3D" id="1.20.1050.10">
    <property type="match status" value="1"/>
</dbReference>
<evidence type="ECO:0000256" key="3">
    <source>
        <dbReference type="ARBA" id="ARBA00008682"/>
    </source>
</evidence>
<dbReference type="InterPro" id="IPR001002">
    <property type="entry name" value="Chitin-bd_1"/>
</dbReference>
<dbReference type="Pfam" id="PF13410">
    <property type="entry name" value="GST_C_2"/>
    <property type="match status" value="1"/>
</dbReference>
<dbReference type="STRING" id="1093900.A0A507BBB9"/>
<keyword evidence="13" id="KW-0624">Polysaccharide degradation</keyword>
<comment type="catalytic activity">
    <reaction evidence="1">
        <text>Random endo-hydrolysis of N-acetyl-beta-D-glucosaminide (1-&gt;4)-beta-linkages in chitin and chitodextrins.</text>
        <dbReference type="EC" id="3.2.1.14"/>
    </reaction>
</comment>
<evidence type="ECO:0000256" key="6">
    <source>
        <dbReference type="ARBA" id="ARBA00022669"/>
    </source>
</evidence>
<dbReference type="InterPro" id="IPR001223">
    <property type="entry name" value="Glyco_hydro18_cat"/>
</dbReference>
<dbReference type="InParanoid" id="A0A507BBB9"/>
<keyword evidence="12 15" id="KW-0326">Glycosidase</keyword>
<dbReference type="Gene3D" id="3.30.60.10">
    <property type="entry name" value="Endochitinase-like"/>
    <property type="match status" value="1"/>
</dbReference>
<dbReference type="GO" id="GO:0000272">
    <property type="term" value="P:polysaccharide catabolic process"/>
    <property type="evidence" value="ECO:0007669"/>
    <property type="project" value="UniProtKB-KW"/>
</dbReference>
<evidence type="ECO:0000259" key="18">
    <source>
        <dbReference type="PROSITE" id="PS50941"/>
    </source>
</evidence>
<dbReference type="Gene3D" id="3.10.50.10">
    <property type="match status" value="1"/>
</dbReference>
<dbReference type="PANTHER" id="PTHR11177">
    <property type="entry name" value="CHITINASE"/>
    <property type="match status" value="1"/>
</dbReference>
<evidence type="ECO:0000256" key="12">
    <source>
        <dbReference type="ARBA" id="ARBA00023295"/>
    </source>
</evidence>
<keyword evidence="21" id="KW-1185">Reference proteome</keyword>
<keyword evidence="11" id="KW-0119">Carbohydrate metabolism</keyword>
<evidence type="ECO:0000256" key="2">
    <source>
        <dbReference type="ARBA" id="ARBA00004613"/>
    </source>
</evidence>
<evidence type="ECO:0000256" key="5">
    <source>
        <dbReference type="ARBA" id="ARBA00022525"/>
    </source>
</evidence>
<dbReference type="InterPro" id="IPR036282">
    <property type="entry name" value="Glutathione-S-Trfase_C_sf"/>
</dbReference>
<dbReference type="InterPro" id="IPR017853">
    <property type="entry name" value="GH"/>
</dbReference>
<comment type="subcellular location">
    <subcellularLocation>
        <location evidence="2">Secreted</location>
    </subcellularLocation>
</comment>